<comment type="caution">
    <text evidence="3">The sequence shown here is derived from an EMBL/GenBank/DDBJ whole genome shotgun (WGS) entry which is preliminary data.</text>
</comment>
<organism evidence="3 4">
    <name type="scientific">Actinoalloteichus caeruleus DSM 43889</name>
    <dbReference type="NCBI Taxonomy" id="1120930"/>
    <lineage>
        <taxon>Bacteria</taxon>
        <taxon>Bacillati</taxon>
        <taxon>Actinomycetota</taxon>
        <taxon>Actinomycetes</taxon>
        <taxon>Pseudonocardiales</taxon>
        <taxon>Pseudonocardiaceae</taxon>
        <taxon>Actinoalloteichus</taxon>
        <taxon>Actinoalloteichus cyanogriseus</taxon>
    </lineage>
</organism>
<dbReference type="PANTHER" id="PTHR43638">
    <property type="entry name" value="OXIDOREDUCTASE, ALDO/KETO REDUCTASE FAMILY PROTEIN"/>
    <property type="match status" value="1"/>
</dbReference>
<dbReference type="SUPFAM" id="SSF51430">
    <property type="entry name" value="NAD(P)-linked oxidoreductase"/>
    <property type="match status" value="1"/>
</dbReference>
<dbReference type="CDD" id="cd19138">
    <property type="entry name" value="AKR_YeaE"/>
    <property type="match status" value="1"/>
</dbReference>
<feature type="domain" description="NADP-dependent oxidoreductase" evidence="2">
    <location>
        <begin position="15"/>
        <end position="264"/>
    </location>
</feature>
<evidence type="ECO:0000313" key="4">
    <source>
        <dbReference type="Proteomes" id="UP000791080"/>
    </source>
</evidence>
<name>A0ABT1JEF5_ACTCY</name>
<sequence>MAREPHSPDGRETAPLGQGTWGMGQRDAERAAEVAALRHGLDLGLTLIDTAEMYADGGAESVVGEAVAGRRDEVFLVDKVLPHHADRRGTVQACERSLRRLGTDHIDLYLLHWRGATPLAETVDAFLRLRDRGLIGAFGVSNLDVSDLEELWLVDGGPECAVNQVLYNLTRRGIELDLLPWCRERGLRVMAYSPIEQGRLLEDPVLTGVAGRHGVLPAQVALAWVLRGGELLAVAKAAALEHVSANRGALDIRLTRQDLAELDARFPAPDRPVPLEVL</sequence>
<dbReference type="EMBL" id="AUBJ02000001">
    <property type="protein sequence ID" value="MCP2330872.1"/>
    <property type="molecule type" value="Genomic_DNA"/>
</dbReference>
<dbReference type="RefSeq" id="WP_026420180.1">
    <property type="nucleotide sequence ID" value="NZ_AUBJ02000001.1"/>
</dbReference>
<evidence type="ECO:0000256" key="1">
    <source>
        <dbReference type="SAM" id="MobiDB-lite"/>
    </source>
</evidence>
<dbReference type="Proteomes" id="UP000791080">
    <property type="component" value="Unassembled WGS sequence"/>
</dbReference>
<dbReference type="Gene3D" id="3.20.20.100">
    <property type="entry name" value="NADP-dependent oxidoreductase domain"/>
    <property type="match status" value="1"/>
</dbReference>
<protein>
    <submittedName>
        <fullName evidence="3">Aldo/keto reductase</fullName>
    </submittedName>
</protein>
<evidence type="ECO:0000259" key="2">
    <source>
        <dbReference type="Pfam" id="PF00248"/>
    </source>
</evidence>
<evidence type="ECO:0000313" key="3">
    <source>
        <dbReference type="EMBL" id="MCP2330872.1"/>
    </source>
</evidence>
<keyword evidence="4" id="KW-1185">Reference proteome</keyword>
<feature type="region of interest" description="Disordered" evidence="1">
    <location>
        <begin position="1"/>
        <end position="25"/>
    </location>
</feature>
<dbReference type="Pfam" id="PF00248">
    <property type="entry name" value="Aldo_ket_red"/>
    <property type="match status" value="1"/>
</dbReference>
<dbReference type="PRINTS" id="PR00069">
    <property type="entry name" value="ALDKETRDTASE"/>
</dbReference>
<proteinExistence type="predicted"/>
<gene>
    <name evidence="3" type="ORF">G443_001142</name>
</gene>
<dbReference type="PANTHER" id="PTHR43638:SF3">
    <property type="entry name" value="ALDEHYDE REDUCTASE"/>
    <property type="match status" value="1"/>
</dbReference>
<dbReference type="InterPro" id="IPR036812">
    <property type="entry name" value="NAD(P)_OxRdtase_dom_sf"/>
</dbReference>
<feature type="compositionally biased region" description="Basic and acidic residues" evidence="1">
    <location>
        <begin position="1"/>
        <end position="12"/>
    </location>
</feature>
<dbReference type="InterPro" id="IPR023210">
    <property type="entry name" value="NADP_OxRdtase_dom"/>
</dbReference>
<dbReference type="InterPro" id="IPR020471">
    <property type="entry name" value="AKR"/>
</dbReference>
<reference evidence="3 4" key="1">
    <citation type="submission" date="2022-06" db="EMBL/GenBank/DDBJ databases">
        <title>Genomic Encyclopedia of Type Strains, Phase I: the one thousand microbial genomes (KMG-I) project.</title>
        <authorList>
            <person name="Kyrpides N."/>
        </authorList>
    </citation>
    <scope>NUCLEOTIDE SEQUENCE [LARGE SCALE GENOMIC DNA]</scope>
    <source>
        <strain evidence="3 4">DSM 43889</strain>
    </source>
</reference>
<accession>A0ABT1JEF5</accession>